<dbReference type="Gene3D" id="1.25.40.10">
    <property type="entry name" value="Tetratricopeptide repeat domain"/>
    <property type="match status" value="2"/>
</dbReference>
<evidence type="ECO:0000313" key="4">
    <source>
        <dbReference type="EMBL" id="CAK8696789.1"/>
    </source>
</evidence>
<dbReference type="InterPro" id="IPR011990">
    <property type="entry name" value="TPR-like_helical_dom_sf"/>
</dbReference>
<evidence type="ECO:0000256" key="3">
    <source>
        <dbReference type="SAM" id="MobiDB-lite"/>
    </source>
</evidence>
<feature type="compositionally biased region" description="Acidic residues" evidence="3">
    <location>
        <begin position="517"/>
        <end position="532"/>
    </location>
</feature>
<feature type="region of interest" description="Disordered" evidence="3">
    <location>
        <begin position="516"/>
        <end position="548"/>
    </location>
</feature>
<evidence type="ECO:0008006" key="6">
    <source>
        <dbReference type="Google" id="ProtNLM"/>
    </source>
</evidence>
<proteinExistence type="predicted"/>
<dbReference type="PROSITE" id="PS50005">
    <property type="entry name" value="TPR"/>
    <property type="match status" value="1"/>
</dbReference>
<dbReference type="SMART" id="SM00028">
    <property type="entry name" value="TPR"/>
    <property type="match status" value="6"/>
</dbReference>
<dbReference type="EMBL" id="CAWYQH010000163">
    <property type="protein sequence ID" value="CAK8696789.1"/>
    <property type="molecule type" value="Genomic_DNA"/>
</dbReference>
<sequence>MNSGPVMEQLRKMHMLGLYTSTELLSSLMITMAKNCHDFFTMVNQCEMLMYNADFLFENKEYQKAEAVYHKALQLFKSIPKGKQKHTVLGLPQGISDIDIKFKIHKCCILLNNDSDALSILESISQKQRSMKVSLCLAKLYQKLNLEKQAVACYKEVLRNCPLALDCAIELLQLGEHPNVVISIMNINCSLDWLVPFIKAHGLRLNKDLNKSVVAFEGLTRRVSLNGNVDLLCSLASSCYHAGNTSAALQHFKSAVFQNPYRLKDMDLYAYLLSEDDQNEELEKLALKMISVSQHHPEPWIALGYHAKSKGDFTKAMYLATRATDLNSKCVQALLLKGVSLCKSGEVRTAVTYLRHAMLTAPNRLDCYAELVNAHKQDQRNNEALNVAKSALDAVGCTPDAIVLWAWASLFDSSSHDQVIRLVERALSINPDHRRAIEIRCMIADKQKKYDDAIKVLLDAIQRNGSSIYHTMLADFFVRISKFSDAVEHYNISLSINPNSAEAKAGLDKIESLEQSDTFEGDQDEELVGNDQEENRITGVPWPHDDWF</sequence>
<organism evidence="4 5">
    <name type="scientific">Clavelina lepadiformis</name>
    <name type="common">Light-bulb sea squirt</name>
    <name type="synonym">Ascidia lepadiformis</name>
    <dbReference type="NCBI Taxonomy" id="159417"/>
    <lineage>
        <taxon>Eukaryota</taxon>
        <taxon>Metazoa</taxon>
        <taxon>Chordata</taxon>
        <taxon>Tunicata</taxon>
        <taxon>Ascidiacea</taxon>
        <taxon>Aplousobranchia</taxon>
        <taxon>Clavelinidae</taxon>
        <taxon>Clavelina</taxon>
    </lineage>
</organism>
<feature type="repeat" description="TPR" evidence="2">
    <location>
        <begin position="467"/>
        <end position="500"/>
    </location>
</feature>
<keyword evidence="5" id="KW-1185">Reference proteome</keyword>
<reference evidence="4 5" key="1">
    <citation type="submission" date="2024-02" db="EMBL/GenBank/DDBJ databases">
        <authorList>
            <person name="Daric V."/>
            <person name="Darras S."/>
        </authorList>
    </citation>
    <scope>NUCLEOTIDE SEQUENCE [LARGE SCALE GENOMIC DNA]</scope>
</reference>
<protein>
    <recommendedName>
        <fullName evidence="6">Anaphase-promoting complex subunit 7</fullName>
    </recommendedName>
</protein>
<accession>A0ABP0GYH4</accession>
<dbReference type="SUPFAM" id="SSF48452">
    <property type="entry name" value="TPR-like"/>
    <property type="match status" value="1"/>
</dbReference>
<dbReference type="PANTHER" id="PTHR12558">
    <property type="entry name" value="CELL DIVISION CYCLE 16,23,27"/>
    <property type="match status" value="1"/>
</dbReference>
<evidence type="ECO:0000256" key="2">
    <source>
        <dbReference type="PROSITE-ProRule" id="PRU00339"/>
    </source>
</evidence>
<name>A0ABP0GYH4_CLALP</name>
<dbReference type="InterPro" id="IPR019734">
    <property type="entry name" value="TPR_rpt"/>
</dbReference>
<comment type="caution">
    <text evidence="4">The sequence shown here is derived from an EMBL/GenBank/DDBJ whole genome shotgun (WGS) entry which is preliminary data.</text>
</comment>
<keyword evidence="1 2" id="KW-0802">TPR repeat</keyword>
<dbReference type="Proteomes" id="UP001642483">
    <property type="component" value="Unassembled WGS sequence"/>
</dbReference>
<evidence type="ECO:0000313" key="5">
    <source>
        <dbReference type="Proteomes" id="UP001642483"/>
    </source>
</evidence>
<evidence type="ECO:0000256" key="1">
    <source>
        <dbReference type="ARBA" id="ARBA00022803"/>
    </source>
</evidence>
<dbReference type="PANTHER" id="PTHR12558:SF36">
    <property type="entry name" value="ANAPHASE-PROMOTING COMPLEX SUBUNIT 7"/>
    <property type="match status" value="1"/>
</dbReference>
<gene>
    <name evidence="4" type="ORF">CVLEPA_LOCUS30108</name>
</gene>